<dbReference type="eggNOG" id="ENOG502RQ0D">
    <property type="taxonomic scope" value="Eukaryota"/>
</dbReference>
<dbReference type="AlphaFoldDB" id="G3B965"/>
<proteinExistence type="predicted"/>
<keyword evidence="2" id="KW-1185">Reference proteome</keyword>
<evidence type="ECO:0000313" key="1">
    <source>
        <dbReference type="EMBL" id="EGV61824.1"/>
    </source>
</evidence>
<dbReference type="GeneID" id="18250428"/>
<dbReference type="SUPFAM" id="SSF48371">
    <property type="entry name" value="ARM repeat"/>
    <property type="match status" value="1"/>
</dbReference>
<dbReference type="STRING" id="590646.G3B965"/>
<dbReference type="RefSeq" id="XP_006687994.1">
    <property type="nucleotide sequence ID" value="XM_006687931.1"/>
</dbReference>
<evidence type="ECO:0000313" key="2">
    <source>
        <dbReference type="Proteomes" id="UP000000707"/>
    </source>
</evidence>
<dbReference type="Gene3D" id="1.25.10.10">
    <property type="entry name" value="Leucine-rich Repeat Variant"/>
    <property type="match status" value="1"/>
</dbReference>
<evidence type="ECO:0008006" key="3">
    <source>
        <dbReference type="Google" id="ProtNLM"/>
    </source>
</evidence>
<gene>
    <name evidence="1" type="ORF">CANTEDRAFT_94704</name>
</gene>
<protein>
    <recommendedName>
        <fullName evidence="3">DNA mismatch repair protein HSM3</fullName>
    </recommendedName>
</protein>
<accession>G3B965</accession>
<sequence length="512" mass="57814">MSTELSTTQQHAIDAVRARNDTLVSLSELGTQLRNPDFRNSPQVLELIPTLADIFVDDCHSEPLTLEALRVLINLTADSDRNRCQIITHAHLWRRVLGMVGTERVSILLAQFVRNTECISKFSQFFYKLGIHEPLVKSLFTGGEVDVASVEFLAGVLVPEVLTPEFVPVAERYLPVFVDLYRPHDDLDHEDTAELYESLSTLLYHLTQFDDMDTTVLPQLYPLFEQYTESSSVSRQLFSTVGNLSSMHRFGTIADVHTALQWLPRGNLYRQAAAYLVVGNYVQSQAQCDEVNALVGDTFIRDYFSTAFSDVVQYQSLHAIKNLVTSATSKQVLDHPSFMGFSKVLIDNQSYYQEIFLTYLACVKKLVRLTFNDVSTSIYEYERLWSLVDSDEIYLCICPFMDRSECDLNQRLLTKVFCAEMPVEATRVLDRLKAQAVVLKNNVEMVTRRLGADSNFKNEVLVRLQKLGEMVSGSDESHPQHQVVANNARYVAGAMMAVGDAEVVAAARQMLV</sequence>
<dbReference type="InterPro" id="IPR016024">
    <property type="entry name" value="ARM-type_fold"/>
</dbReference>
<organism evidence="2">
    <name type="scientific">Candida tenuis (strain ATCC 10573 / BCRC 21748 / CBS 615 / JCM 9827 / NBRC 10315 / NRRL Y-1498 / VKM Y-70)</name>
    <name type="common">Yeast</name>
    <name type="synonym">Yamadazyma tenuis</name>
    <dbReference type="NCBI Taxonomy" id="590646"/>
    <lineage>
        <taxon>Eukaryota</taxon>
        <taxon>Fungi</taxon>
        <taxon>Dikarya</taxon>
        <taxon>Ascomycota</taxon>
        <taxon>Saccharomycotina</taxon>
        <taxon>Pichiomycetes</taxon>
        <taxon>Debaryomycetaceae</taxon>
        <taxon>Yamadazyma</taxon>
    </lineage>
</organism>
<reference evidence="1 2" key="1">
    <citation type="journal article" date="2011" name="Proc. Natl. Acad. Sci. U.S.A.">
        <title>Comparative genomics of xylose-fermenting fungi for enhanced biofuel production.</title>
        <authorList>
            <person name="Wohlbach D.J."/>
            <person name="Kuo A."/>
            <person name="Sato T.K."/>
            <person name="Potts K.M."/>
            <person name="Salamov A.A."/>
            <person name="LaButti K.M."/>
            <person name="Sun H."/>
            <person name="Clum A."/>
            <person name="Pangilinan J.L."/>
            <person name="Lindquist E.A."/>
            <person name="Lucas S."/>
            <person name="Lapidus A."/>
            <person name="Jin M."/>
            <person name="Gunawan C."/>
            <person name="Balan V."/>
            <person name="Dale B.E."/>
            <person name="Jeffries T.W."/>
            <person name="Zinkel R."/>
            <person name="Barry K.W."/>
            <person name="Grigoriev I.V."/>
            <person name="Gasch A.P."/>
        </authorList>
    </citation>
    <scope>NUCLEOTIDE SEQUENCE [LARGE SCALE GENOMIC DNA]</scope>
    <source>
        <strain evidence="2">ATCC 10573 / BCRC 21748 / CBS 615 / JCM 9827 / NBRC 10315 / NRRL Y-1498 / VKM Y-70</strain>
    </source>
</reference>
<dbReference type="EMBL" id="GL996527">
    <property type="protein sequence ID" value="EGV61824.1"/>
    <property type="molecule type" value="Genomic_DNA"/>
</dbReference>
<dbReference type="OrthoDB" id="4095311at2759"/>
<dbReference type="Proteomes" id="UP000000707">
    <property type="component" value="Unassembled WGS sequence"/>
</dbReference>
<name>G3B965_CANTC</name>
<dbReference type="KEGG" id="cten:18250428"/>
<dbReference type="InterPro" id="IPR011989">
    <property type="entry name" value="ARM-like"/>
</dbReference>
<dbReference type="HOGENOM" id="CLU_435883_0_0_1"/>